<reference evidence="9" key="1">
    <citation type="submission" date="2018-11" db="EMBL/GenBank/DDBJ databases">
        <title>Comparative genomics of Parolsenella catena and Libanicoccus massiliensis: Reclassification of Libanicoccus massiliensis as Parolsenella massiliensis comb. nov.</title>
        <authorList>
            <person name="Sakamoto M."/>
            <person name="Ikeyama N."/>
            <person name="Murakami T."/>
            <person name="Mori H."/>
            <person name="Yuki M."/>
            <person name="Ohkuma M."/>
        </authorList>
    </citation>
    <scope>NUCLEOTIDE SEQUENCE [LARGE SCALE GENOMIC DNA]</scope>
    <source>
        <strain evidence="9">JCM 31932</strain>
    </source>
</reference>
<feature type="transmembrane region" description="Helical" evidence="7">
    <location>
        <begin position="286"/>
        <end position="307"/>
    </location>
</feature>
<feature type="compositionally biased region" description="Basic residues" evidence="6">
    <location>
        <begin position="416"/>
        <end position="436"/>
    </location>
</feature>
<evidence type="ECO:0000256" key="3">
    <source>
        <dbReference type="ARBA" id="ARBA00022692"/>
    </source>
</evidence>
<feature type="region of interest" description="Disordered" evidence="6">
    <location>
        <begin position="398"/>
        <end position="436"/>
    </location>
</feature>
<evidence type="ECO:0000256" key="5">
    <source>
        <dbReference type="ARBA" id="ARBA00023136"/>
    </source>
</evidence>
<dbReference type="AlphaFoldDB" id="A0A3G9K8C6"/>
<evidence type="ECO:0000256" key="2">
    <source>
        <dbReference type="ARBA" id="ARBA00022475"/>
    </source>
</evidence>
<feature type="transmembrane region" description="Helical" evidence="7">
    <location>
        <begin position="210"/>
        <end position="237"/>
    </location>
</feature>
<organism evidence="8 9">
    <name type="scientific">Parolsenella catena</name>
    <dbReference type="NCBI Taxonomy" id="2003188"/>
    <lineage>
        <taxon>Bacteria</taxon>
        <taxon>Bacillati</taxon>
        <taxon>Actinomycetota</taxon>
        <taxon>Coriobacteriia</taxon>
        <taxon>Coriobacteriales</taxon>
        <taxon>Atopobiaceae</taxon>
        <taxon>Parolsenella</taxon>
    </lineage>
</organism>
<feature type="transmembrane region" description="Helical" evidence="7">
    <location>
        <begin position="96"/>
        <end position="123"/>
    </location>
</feature>
<keyword evidence="3 7" id="KW-0812">Transmembrane</keyword>
<accession>A0A3G9K8C6</accession>
<dbReference type="KEGG" id="pcat:Pcatena_08860"/>
<dbReference type="OrthoDB" id="3190851at2"/>
<dbReference type="PANTHER" id="PTHR37693">
    <property type="entry name" value="PHOSPHATIDYLGLYCEROL LYSYLTRANSFERASE"/>
    <property type="match status" value="1"/>
</dbReference>
<feature type="compositionally biased region" description="Basic residues" evidence="6">
    <location>
        <begin position="24"/>
        <end position="33"/>
    </location>
</feature>
<dbReference type="EMBL" id="AP019367">
    <property type="protein sequence ID" value="BBH50299.1"/>
    <property type="molecule type" value="Genomic_DNA"/>
</dbReference>
<dbReference type="GeneID" id="88849019"/>
<feature type="region of interest" description="Disordered" evidence="6">
    <location>
        <begin position="1"/>
        <end position="57"/>
    </location>
</feature>
<evidence type="ECO:0000256" key="6">
    <source>
        <dbReference type="SAM" id="MobiDB-lite"/>
    </source>
</evidence>
<feature type="transmembrane region" description="Helical" evidence="7">
    <location>
        <begin position="66"/>
        <end position="84"/>
    </location>
</feature>
<dbReference type="PANTHER" id="PTHR37693:SF1">
    <property type="entry name" value="INTEGRAL MEMBRANE PROTEIN"/>
    <property type="match status" value="1"/>
</dbReference>
<gene>
    <name evidence="8" type="ORF">Pcatena_08860</name>
</gene>
<dbReference type="GO" id="GO:0005886">
    <property type="term" value="C:plasma membrane"/>
    <property type="evidence" value="ECO:0007669"/>
    <property type="project" value="UniProtKB-SubCell"/>
</dbReference>
<dbReference type="Proteomes" id="UP000273154">
    <property type="component" value="Chromosome"/>
</dbReference>
<evidence type="ECO:0000256" key="4">
    <source>
        <dbReference type="ARBA" id="ARBA00022989"/>
    </source>
</evidence>
<dbReference type="NCBIfam" id="TIGR00374">
    <property type="entry name" value="flippase-like domain"/>
    <property type="match status" value="1"/>
</dbReference>
<keyword evidence="5 7" id="KW-0472">Membrane</keyword>
<evidence type="ECO:0000256" key="1">
    <source>
        <dbReference type="ARBA" id="ARBA00004651"/>
    </source>
</evidence>
<dbReference type="Pfam" id="PF03706">
    <property type="entry name" value="LPG_synthase_TM"/>
    <property type="match status" value="1"/>
</dbReference>
<feature type="transmembrane region" description="Helical" evidence="7">
    <location>
        <begin position="363"/>
        <end position="383"/>
    </location>
</feature>
<proteinExistence type="predicted"/>
<sequence length="436" mass="46997">MAKIEDSSTHIAANGGGEDASKAKSAHRARAPRPRLAGTPARRHASSAQEKPADPDKKQAARGAQFIGLVFAAYVAFLFFSGQIDEFVSAFANVEMRWLVGAVVCVCLYFLLGTLAYVTAVYLDHDSPVGFRDLMAVEASGNFFGNLTPMQMGALPSQIYQLTKAGLSVGAASATQFTRFIMFQFGVVLFAGIMLWAKLGFFIASYGDIVILNLLVFAGHALELIGLFVVCLCPNFVRRAGSGLLRWANGHGWVKNYDKWDEMINVQVAQFSSAFRRSAANIPDMALTLVITMTQLGFLYMVPWFVLHAFGIEADFLTCLAAGSMVQLVSTAVPLPGGTGGAEGGFALFFGPMLGSSATAGFLVWRVVTFFLPTFAALPMIGLKSSHRESIYHRAQRLRGRGGSGARAPRGGVAYKPKRHGSKKLVVKKAGTQKKR</sequence>
<keyword evidence="4 7" id="KW-1133">Transmembrane helix</keyword>
<name>A0A3G9K8C6_9ACTN</name>
<evidence type="ECO:0000256" key="7">
    <source>
        <dbReference type="SAM" id="Phobius"/>
    </source>
</evidence>
<keyword evidence="9" id="KW-1185">Reference proteome</keyword>
<evidence type="ECO:0000313" key="9">
    <source>
        <dbReference type="Proteomes" id="UP000273154"/>
    </source>
</evidence>
<comment type="subcellular location">
    <subcellularLocation>
        <location evidence="1">Cell membrane</location>
        <topology evidence="1">Multi-pass membrane protein</topology>
    </subcellularLocation>
</comment>
<feature type="transmembrane region" description="Helical" evidence="7">
    <location>
        <begin position="180"/>
        <end position="204"/>
    </location>
</feature>
<dbReference type="RefSeq" id="WP_126422009.1">
    <property type="nucleotide sequence ID" value="NZ_AP019367.1"/>
</dbReference>
<dbReference type="InterPro" id="IPR022791">
    <property type="entry name" value="L-PG_synthase/AglD"/>
</dbReference>
<protein>
    <submittedName>
        <fullName evidence="8">Uncharacterized protein</fullName>
    </submittedName>
</protein>
<evidence type="ECO:0000313" key="8">
    <source>
        <dbReference type="EMBL" id="BBH50299.1"/>
    </source>
</evidence>
<keyword evidence="2" id="KW-1003">Cell membrane</keyword>